<proteinExistence type="predicted"/>
<dbReference type="EMBL" id="NUBY01000114">
    <property type="protein sequence ID" value="PEQ01872.1"/>
    <property type="molecule type" value="Genomic_DNA"/>
</dbReference>
<organism evidence="1 2">
    <name type="scientific">Bacillus toyonensis</name>
    <dbReference type="NCBI Taxonomy" id="155322"/>
    <lineage>
        <taxon>Bacteria</taxon>
        <taxon>Bacillati</taxon>
        <taxon>Bacillota</taxon>
        <taxon>Bacilli</taxon>
        <taxon>Bacillales</taxon>
        <taxon>Bacillaceae</taxon>
        <taxon>Bacillus</taxon>
        <taxon>Bacillus cereus group</taxon>
    </lineage>
</organism>
<gene>
    <name evidence="1" type="ORF">CN585_20415</name>
</gene>
<evidence type="ECO:0000313" key="1">
    <source>
        <dbReference type="EMBL" id="PEQ01872.1"/>
    </source>
</evidence>
<dbReference type="AlphaFoldDB" id="A0A2A8HBH6"/>
<dbReference type="Proteomes" id="UP000220841">
    <property type="component" value="Unassembled WGS sequence"/>
</dbReference>
<evidence type="ECO:0000313" key="2">
    <source>
        <dbReference type="Proteomes" id="UP000220841"/>
    </source>
</evidence>
<comment type="caution">
    <text evidence="1">The sequence shown here is derived from an EMBL/GenBank/DDBJ whole genome shotgun (WGS) entry which is preliminary data.</text>
</comment>
<protein>
    <submittedName>
        <fullName evidence="1">Uncharacterized protein</fullName>
    </submittedName>
</protein>
<accession>A0A2A8HBH6</accession>
<name>A0A2A8HBH6_9BACI</name>
<sequence>MAVYFISYKLNTPIQHLTLFYQTIQSYEGWMFHQESTVLLCTKASSHQIYDQLKSCIAEEDTLLIVKVKNDMQGWLPPESWNWIQQAFKY</sequence>
<reference evidence="1 2" key="1">
    <citation type="submission" date="2017-09" db="EMBL/GenBank/DDBJ databases">
        <title>Large-scale bioinformatics analysis of Bacillus genomes uncovers conserved roles of natural products in bacterial physiology.</title>
        <authorList>
            <consortium name="Agbiome Team Llc"/>
            <person name="Bleich R.M."/>
            <person name="Grubbs K.J."/>
            <person name="Santa Maria K.C."/>
            <person name="Allen S.E."/>
            <person name="Farag S."/>
            <person name="Shank E.A."/>
            <person name="Bowers A."/>
        </authorList>
    </citation>
    <scope>NUCLEOTIDE SEQUENCE [LARGE SCALE GENOMIC DNA]</scope>
    <source>
        <strain evidence="1 2">AFS021349</strain>
    </source>
</reference>
<dbReference type="RefSeq" id="WP_098227089.1">
    <property type="nucleotide sequence ID" value="NZ_NUBY01000114.1"/>
</dbReference>